<evidence type="ECO:0000256" key="5">
    <source>
        <dbReference type="ARBA" id="ARBA00023141"/>
    </source>
</evidence>
<comment type="function">
    <text evidence="7">Catalyzes the anti-1,4-elimination of the C-3 phosphate and the C-6 proR hydrogen from 5-enolpyruvylshikimate-3-phosphate (EPSP) to yield chorismate, which is the branch point compound that serves as the starting substrate for the three terminal pathways of aromatic amino acid biosynthesis. This reaction introduces a second double bond into the aromatic ring system.</text>
</comment>
<dbReference type="GO" id="GO:0008652">
    <property type="term" value="P:amino acid biosynthetic process"/>
    <property type="evidence" value="ECO:0007669"/>
    <property type="project" value="UniProtKB-KW"/>
</dbReference>
<evidence type="ECO:0000256" key="2">
    <source>
        <dbReference type="ARBA" id="ARBA00008014"/>
    </source>
</evidence>
<comment type="pathway">
    <text evidence="1 7 8">Metabolic intermediate biosynthesis; chorismate biosynthesis; chorismate from D-erythrose 4-phosphate and phosphoenolpyruvate: step 7/7.</text>
</comment>
<dbReference type="NCBIfam" id="NF003793">
    <property type="entry name" value="PRK05382.1"/>
    <property type="match status" value="1"/>
</dbReference>
<dbReference type="HAMAP" id="MF_00300">
    <property type="entry name" value="Chorismate_synth"/>
    <property type="match status" value="1"/>
</dbReference>
<evidence type="ECO:0000256" key="6">
    <source>
        <dbReference type="ARBA" id="ARBA00023239"/>
    </source>
</evidence>
<keyword evidence="7" id="KW-0285">Flavoprotein</keyword>
<keyword evidence="7" id="KW-0521">NADP</keyword>
<comment type="catalytic activity">
    <reaction evidence="7 8">
        <text>5-O-(1-carboxyvinyl)-3-phosphoshikimate = chorismate + phosphate</text>
        <dbReference type="Rhea" id="RHEA:21020"/>
        <dbReference type="ChEBI" id="CHEBI:29748"/>
        <dbReference type="ChEBI" id="CHEBI:43474"/>
        <dbReference type="ChEBI" id="CHEBI:57701"/>
        <dbReference type="EC" id="4.2.3.5"/>
    </reaction>
</comment>
<evidence type="ECO:0000256" key="1">
    <source>
        <dbReference type="ARBA" id="ARBA00005044"/>
    </source>
</evidence>
<dbReference type="GO" id="GO:0004107">
    <property type="term" value="F:chorismate synthase activity"/>
    <property type="evidence" value="ECO:0007669"/>
    <property type="project" value="UniProtKB-UniRule"/>
</dbReference>
<feature type="binding site" evidence="7">
    <location>
        <begin position="299"/>
        <end position="303"/>
    </location>
    <ligand>
        <name>FMN</name>
        <dbReference type="ChEBI" id="CHEBI:58210"/>
    </ligand>
</feature>
<dbReference type="CDD" id="cd07304">
    <property type="entry name" value="Chorismate_synthase"/>
    <property type="match status" value="1"/>
</dbReference>
<dbReference type="GO" id="GO:0010181">
    <property type="term" value="F:FMN binding"/>
    <property type="evidence" value="ECO:0007669"/>
    <property type="project" value="TreeGrafter"/>
</dbReference>
<keyword evidence="7" id="KW-0274">FAD</keyword>
<dbReference type="Gene3D" id="3.60.150.10">
    <property type="entry name" value="Chorismate synthase AroC"/>
    <property type="match status" value="1"/>
</dbReference>
<dbReference type="PIRSF" id="PIRSF001456">
    <property type="entry name" value="Chorismate_synth"/>
    <property type="match status" value="1"/>
</dbReference>
<keyword evidence="5 7" id="KW-0057">Aromatic amino acid biosynthesis</keyword>
<protein>
    <recommendedName>
        <fullName evidence="3 7">Chorismate synthase</fullName>
        <shortName evidence="7">CS</shortName>
        <ecNumber evidence="3 7">4.2.3.5</ecNumber>
    </recommendedName>
    <alternativeName>
        <fullName evidence="7">5-enolpyruvylshikimate-3-phosphate phospholyase</fullName>
    </alternativeName>
</protein>
<dbReference type="EC" id="4.2.3.5" evidence="3 7"/>
<dbReference type="GO" id="GO:0009073">
    <property type="term" value="P:aromatic amino acid family biosynthetic process"/>
    <property type="evidence" value="ECO:0007669"/>
    <property type="project" value="UniProtKB-KW"/>
</dbReference>
<comment type="subunit">
    <text evidence="7">Homotetramer.</text>
</comment>
<dbReference type="PANTHER" id="PTHR21085">
    <property type="entry name" value="CHORISMATE SYNTHASE"/>
    <property type="match status" value="1"/>
</dbReference>
<organism evidence="9 10">
    <name type="scientific">Candidatus Avibacteroides avistercoris</name>
    <dbReference type="NCBI Taxonomy" id="2840690"/>
    <lineage>
        <taxon>Bacteria</taxon>
        <taxon>Pseudomonadati</taxon>
        <taxon>Bacteroidota</taxon>
        <taxon>Bacteroidia</taxon>
        <taxon>Bacteroidales</taxon>
        <taxon>Bacteroidaceae</taxon>
        <taxon>Bacteroidaceae incertae sedis</taxon>
        <taxon>Candidatus Avibacteroides</taxon>
    </lineage>
</organism>
<keyword evidence="4 7" id="KW-0028">Amino-acid biosynthesis</keyword>
<feature type="binding site" evidence="7">
    <location>
        <begin position="124"/>
        <end position="126"/>
    </location>
    <ligand>
        <name>FMN</name>
        <dbReference type="ChEBI" id="CHEBI:58210"/>
    </ligand>
</feature>
<comment type="caution">
    <text evidence="9">The sequence shown here is derived from an EMBL/GenBank/DDBJ whole genome shotgun (WGS) entry which is preliminary data.</text>
</comment>
<gene>
    <name evidence="7 9" type="primary">aroC</name>
    <name evidence="9" type="ORF">IAA93_00920</name>
</gene>
<dbReference type="EMBL" id="DWUP01000015">
    <property type="protein sequence ID" value="HJD52280.1"/>
    <property type="molecule type" value="Genomic_DNA"/>
</dbReference>
<evidence type="ECO:0000256" key="3">
    <source>
        <dbReference type="ARBA" id="ARBA00013036"/>
    </source>
</evidence>
<evidence type="ECO:0000313" key="9">
    <source>
        <dbReference type="EMBL" id="HJD52280.1"/>
    </source>
</evidence>
<dbReference type="PROSITE" id="PS00789">
    <property type="entry name" value="CHORISMATE_SYNTHASE_3"/>
    <property type="match status" value="1"/>
</dbReference>
<evidence type="ECO:0000256" key="4">
    <source>
        <dbReference type="ARBA" id="ARBA00022605"/>
    </source>
</evidence>
<dbReference type="PROSITE" id="PS00787">
    <property type="entry name" value="CHORISMATE_SYNTHASE_1"/>
    <property type="match status" value="1"/>
</dbReference>
<dbReference type="InterPro" id="IPR020541">
    <property type="entry name" value="Chorismate_synthase_CS"/>
</dbReference>
<dbReference type="Pfam" id="PF01264">
    <property type="entry name" value="Chorismate_synt"/>
    <property type="match status" value="1"/>
</dbReference>
<comment type="cofactor">
    <cofactor evidence="7 8">
        <name>FMNH2</name>
        <dbReference type="ChEBI" id="CHEBI:57618"/>
    </cofactor>
    <text evidence="7 8">Reduced FMN (FMNH(2)).</text>
</comment>
<feature type="binding site" evidence="7">
    <location>
        <begin position="240"/>
        <end position="241"/>
    </location>
    <ligand>
        <name>FMN</name>
        <dbReference type="ChEBI" id="CHEBI:58210"/>
    </ligand>
</feature>
<accession>A0A9D2ZTG9</accession>
<dbReference type="AlphaFoldDB" id="A0A9D2ZTG9"/>
<feature type="binding site" evidence="7">
    <location>
        <position position="47"/>
    </location>
    <ligand>
        <name>NADP(+)</name>
        <dbReference type="ChEBI" id="CHEBI:58349"/>
    </ligand>
</feature>
<evidence type="ECO:0000256" key="7">
    <source>
        <dbReference type="HAMAP-Rule" id="MF_00300"/>
    </source>
</evidence>
<dbReference type="PANTHER" id="PTHR21085:SF0">
    <property type="entry name" value="CHORISMATE SYNTHASE"/>
    <property type="match status" value="1"/>
</dbReference>
<comment type="similarity">
    <text evidence="2 7 8">Belongs to the chorismate synthase family.</text>
</comment>
<comment type="caution">
    <text evidence="7">Lacks conserved residue(s) required for the propagation of feature annotation.</text>
</comment>
<sequence>MFNSFGNLIRLTTFGESHGKCIGGVLDGFPSGIMIDEAFIEREMRRRRPGQSEITTQRNEKDDVEILSGVFNGRTTGAPIAYVVWNRDARPGDYESIKAVYRPSHADYTYQLKYGIRDYRGGGRSSARETSARCVAGAFAKMALRQLGIEIHAYTSQVGPVKMSRDYSKVDFDLTDSTAIRCPDPAVAQQMIEYVKGIKEAGDTIGGTVSCVIKNCPIGLGEPVYNKLHAQLGNAMLSINAAKAFEYGDGFDGIELTGSEQNDIFYNNHGYITTRTNHSGGIQGGISNGQDIFFRVVFKPSATISKSQHTVNDRGEEVDLKVNGRHDPCVLPRAVPVVEAMAALVILDFYLLDKTRQL</sequence>
<dbReference type="InterPro" id="IPR000453">
    <property type="entry name" value="Chorismate_synth"/>
</dbReference>
<proteinExistence type="inferred from homology"/>
<keyword evidence="6 7" id="KW-0456">Lyase</keyword>
<feature type="binding site" evidence="7">
    <location>
        <position position="325"/>
    </location>
    <ligand>
        <name>FMN</name>
        <dbReference type="ChEBI" id="CHEBI:58210"/>
    </ligand>
</feature>
<reference evidence="9" key="2">
    <citation type="submission" date="2021-04" db="EMBL/GenBank/DDBJ databases">
        <authorList>
            <person name="Gilroy R."/>
        </authorList>
    </citation>
    <scope>NUCLEOTIDE SEQUENCE</scope>
    <source>
        <strain evidence="9">MalCec1-1739</strain>
    </source>
</reference>
<reference evidence="9" key="1">
    <citation type="journal article" date="2021" name="PeerJ">
        <title>Extensive microbial diversity within the chicken gut microbiome revealed by metagenomics and culture.</title>
        <authorList>
            <person name="Gilroy R."/>
            <person name="Ravi A."/>
            <person name="Getino M."/>
            <person name="Pursley I."/>
            <person name="Horton D.L."/>
            <person name="Alikhan N.F."/>
            <person name="Baker D."/>
            <person name="Gharbi K."/>
            <person name="Hall N."/>
            <person name="Watson M."/>
            <person name="Adriaenssens E.M."/>
            <person name="Foster-Nyarko E."/>
            <person name="Jarju S."/>
            <person name="Secka A."/>
            <person name="Antonio M."/>
            <person name="Oren A."/>
            <person name="Chaudhuri R.R."/>
            <person name="La Ragione R."/>
            <person name="Hildebrand F."/>
            <person name="Pallen M.J."/>
        </authorList>
    </citation>
    <scope>NUCLEOTIDE SEQUENCE</scope>
    <source>
        <strain evidence="9">MalCec1-1739</strain>
    </source>
</reference>
<dbReference type="InterPro" id="IPR035904">
    <property type="entry name" value="Chorismate_synth_AroC_sf"/>
</dbReference>
<dbReference type="Proteomes" id="UP000787625">
    <property type="component" value="Unassembled WGS sequence"/>
</dbReference>
<keyword evidence="7" id="KW-0288">FMN</keyword>
<dbReference type="GO" id="GO:0009423">
    <property type="term" value="P:chorismate biosynthetic process"/>
    <property type="evidence" value="ECO:0007669"/>
    <property type="project" value="UniProtKB-UniRule"/>
</dbReference>
<dbReference type="FunFam" id="3.60.150.10:FF:000003">
    <property type="entry name" value="Chorismate synthase"/>
    <property type="match status" value="1"/>
</dbReference>
<feature type="binding site" evidence="7">
    <location>
        <position position="284"/>
    </location>
    <ligand>
        <name>FMN</name>
        <dbReference type="ChEBI" id="CHEBI:58210"/>
    </ligand>
</feature>
<evidence type="ECO:0000313" key="10">
    <source>
        <dbReference type="Proteomes" id="UP000787625"/>
    </source>
</evidence>
<name>A0A9D2ZTG9_9BACT</name>
<dbReference type="SUPFAM" id="SSF103263">
    <property type="entry name" value="Chorismate synthase, AroC"/>
    <property type="match status" value="1"/>
</dbReference>
<evidence type="ECO:0000256" key="8">
    <source>
        <dbReference type="RuleBase" id="RU000605"/>
    </source>
</evidence>
<dbReference type="NCBIfam" id="TIGR00033">
    <property type="entry name" value="aroC"/>
    <property type="match status" value="1"/>
</dbReference>
<dbReference type="GO" id="GO:0005829">
    <property type="term" value="C:cytosol"/>
    <property type="evidence" value="ECO:0007669"/>
    <property type="project" value="TreeGrafter"/>
</dbReference>